<organism evidence="1 2">
    <name type="scientific">Phytohabitans flavus</name>
    <dbReference type="NCBI Taxonomy" id="1076124"/>
    <lineage>
        <taxon>Bacteria</taxon>
        <taxon>Bacillati</taxon>
        <taxon>Actinomycetota</taxon>
        <taxon>Actinomycetes</taxon>
        <taxon>Micromonosporales</taxon>
        <taxon>Micromonosporaceae</taxon>
    </lineage>
</organism>
<dbReference type="AlphaFoldDB" id="A0A6F8XZM3"/>
<gene>
    <name evidence="1" type="ORF">Pflav_057220</name>
</gene>
<reference evidence="1 2" key="1">
    <citation type="submission" date="2020-03" db="EMBL/GenBank/DDBJ databases">
        <title>Whole genome shotgun sequence of Phytohabitans flavus NBRC 107702.</title>
        <authorList>
            <person name="Komaki H."/>
            <person name="Tamura T."/>
        </authorList>
    </citation>
    <scope>NUCLEOTIDE SEQUENCE [LARGE SCALE GENOMIC DNA]</scope>
    <source>
        <strain evidence="1 2">NBRC 107702</strain>
    </source>
</reference>
<dbReference type="KEGG" id="pfla:Pflav_057220"/>
<evidence type="ECO:0000313" key="1">
    <source>
        <dbReference type="EMBL" id="BCB79312.1"/>
    </source>
</evidence>
<dbReference type="Proteomes" id="UP000502508">
    <property type="component" value="Chromosome"/>
</dbReference>
<protein>
    <submittedName>
        <fullName evidence="1">Uncharacterized protein</fullName>
    </submittedName>
</protein>
<accession>A0A6F8XZM3</accession>
<keyword evidence="2" id="KW-1185">Reference proteome</keyword>
<sequence>MAGTHVDQALDLGLLVGRTEVDVQPVLAGLGVCHGYEDQTGELVGCAANLHLVGPLIGDLVTERLGPPAREARWIKRIDDQILPAAAHWYASRFPSCRQAASYRQTAPK</sequence>
<reference evidence="1 2" key="2">
    <citation type="submission" date="2020-03" db="EMBL/GenBank/DDBJ databases">
        <authorList>
            <person name="Ichikawa N."/>
            <person name="Kimura A."/>
            <person name="Kitahashi Y."/>
            <person name="Uohara A."/>
        </authorList>
    </citation>
    <scope>NUCLEOTIDE SEQUENCE [LARGE SCALE GENOMIC DNA]</scope>
    <source>
        <strain evidence="1 2">NBRC 107702</strain>
    </source>
</reference>
<dbReference type="EMBL" id="AP022870">
    <property type="protein sequence ID" value="BCB79312.1"/>
    <property type="molecule type" value="Genomic_DNA"/>
</dbReference>
<name>A0A6F8XZM3_9ACTN</name>
<proteinExistence type="predicted"/>
<evidence type="ECO:0000313" key="2">
    <source>
        <dbReference type="Proteomes" id="UP000502508"/>
    </source>
</evidence>